<gene>
    <name evidence="6" type="ORF">MAMMFC1_01356</name>
</gene>
<dbReference type="PANTHER" id="PTHR32071">
    <property type="entry name" value="TRANSCRIPTIONAL REGULATORY PROTEIN"/>
    <property type="match status" value="1"/>
</dbReference>
<evidence type="ECO:0000256" key="4">
    <source>
        <dbReference type="ARBA" id="ARBA00023163"/>
    </source>
</evidence>
<dbReference type="Gene3D" id="1.10.10.60">
    <property type="entry name" value="Homeodomain-like"/>
    <property type="match status" value="1"/>
</dbReference>
<proteinExistence type="predicted"/>
<evidence type="ECO:0000256" key="1">
    <source>
        <dbReference type="ARBA" id="ARBA00022741"/>
    </source>
</evidence>
<evidence type="ECO:0000256" key="2">
    <source>
        <dbReference type="ARBA" id="ARBA00022840"/>
    </source>
</evidence>
<dbReference type="EMBL" id="AP018449">
    <property type="protein sequence ID" value="BBB90695.1"/>
    <property type="molecule type" value="Genomic_DNA"/>
</dbReference>
<dbReference type="GO" id="GO:0005524">
    <property type="term" value="F:ATP binding"/>
    <property type="evidence" value="ECO:0007669"/>
    <property type="project" value="UniProtKB-KW"/>
</dbReference>
<dbReference type="PROSITE" id="PS50045">
    <property type="entry name" value="SIGMA54_INTERACT_4"/>
    <property type="match status" value="1"/>
</dbReference>
<dbReference type="AlphaFoldDB" id="A0A348AHZ7"/>
<keyword evidence="6" id="KW-0560">Oxidoreductase</keyword>
<sequence length="640" mass="70662">MIRERRNRAKLEQYYHKFITTGEMDPNVHPWVAESWQRSRDRGISRDAVTIKAKLTKEQLAARRQRYQAAISFLDGLYGEIRELFTTYNLSMLLLDYECYALKNYAMPFYQKTTGELEGARLTEADTGTSSISLSYRHKAPFFLFGPEMWIASCQNEEACSAPIFVDNQVKFVVTVVSIQQENLPHDTIIALVLSIKFAMEQHLSLVARLNAKHTILDAVPLAVYHILPGGEVSYANKLGLKRLAGIIPAGTTALAPAGEGPNLNEVLFNYRHTPIYKGFLGIPSYNREATWITGRKTYEDITTVVPLYDDDGEVGSIVAVSLPIEDLRTLVAHTAGYTARYSLASMVGKAGIFVAMQEKAGRAARHDHHTLLQGEAGTGKQRLAHGIHQGSSRAAGPLIAVKCSDLPPELLETELFGASAVRGEGRPGKLELANGGTLFLDEVEKLPAQLMSNLVETLIAGQLCRVGENVPRPLDIRVISASDGDLKRLTEKGNFLPALYDVLSKVVIRIPALRSRKDDIPLLAEHIIGELAGMHGMPPKKLSAEAAELIMSYEWPGNIKQLQSVIEQAFFRTAGDTISAKDITIPGETGLSRAWKEDKAAFIEAWNAAGGNISRLANMLDVSRVTLYRYLKKYGLDKE</sequence>
<feature type="domain" description="Sigma-54 factor interaction" evidence="5">
    <location>
        <begin position="347"/>
        <end position="572"/>
    </location>
</feature>
<dbReference type="GO" id="GO:0006355">
    <property type="term" value="P:regulation of DNA-templated transcription"/>
    <property type="evidence" value="ECO:0007669"/>
    <property type="project" value="InterPro"/>
</dbReference>
<evidence type="ECO:0000256" key="3">
    <source>
        <dbReference type="ARBA" id="ARBA00023015"/>
    </source>
</evidence>
<dbReference type="GO" id="GO:0018675">
    <property type="term" value="F:(S)-limonene 6-monooxygenase activity"/>
    <property type="evidence" value="ECO:0007669"/>
    <property type="project" value="UniProtKB-EC"/>
</dbReference>
<dbReference type="SUPFAM" id="SSF52540">
    <property type="entry name" value="P-loop containing nucleoside triphosphate hydrolases"/>
    <property type="match status" value="1"/>
</dbReference>
<dbReference type="InterPro" id="IPR058031">
    <property type="entry name" value="AAA_lid_NorR"/>
</dbReference>
<dbReference type="InterPro" id="IPR025943">
    <property type="entry name" value="Sigma_54_int_dom_ATP-bd_2"/>
</dbReference>
<dbReference type="KEGG" id="mana:MAMMFC1_01356"/>
<keyword evidence="7" id="KW-1185">Reference proteome</keyword>
<name>A0A348AHZ7_9FIRM</name>
<dbReference type="OrthoDB" id="9803970at2"/>
<dbReference type="Pfam" id="PF25601">
    <property type="entry name" value="AAA_lid_14"/>
    <property type="match status" value="1"/>
</dbReference>
<dbReference type="PANTHER" id="PTHR32071:SF57">
    <property type="entry name" value="C4-DICARBOXYLATE TRANSPORT TRANSCRIPTIONAL REGULATORY PROTEIN DCTD"/>
    <property type="match status" value="1"/>
</dbReference>
<dbReference type="InterPro" id="IPR029016">
    <property type="entry name" value="GAF-like_dom_sf"/>
</dbReference>
<keyword evidence="3" id="KW-0805">Transcription regulation</keyword>
<protein>
    <submittedName>
        <fullName evidence="6">Limonene hydroxylase</fullName>
        <ecNumber evidence="6">1.14.14.51</ecNumber>
    </submittedName>
</protein>
<dbReference type="Pfam" id="PF00158">
    <property type="entry name" value="Sigma54_activat"/>
    <property type="match status" value="1"/>
</dbReference>
<dbReference type="InterPro" id="IPR002078">
    <property type="entry name" value="Sigma_54_int"/>
</dbReference>
<evidence type="ECO:0000313" key="6">
    <source>
        <dbReference type="EMBL" id="BBB90695.1"/>
    </source>
</evidence>
<dbReference type="Gene3D" id="3.30.450.40">
    <property type="match status" value="1"/>
</dbReference>
<dbReference type="GO" id="GO:0043565">
    <property type="term" value="F:sequence-specific DNA binding"/>
    <property type="evidence" value="ECO:0007669"/>
    <property type="project" value="InterPro"/>
</dbReference>
<evidence type="ECO:0000313" key="7">
    <source>
        <dbReference type="Proteomes" id="UP000276437"/>
    </source>
</evidence>
<dbReference type="InterPro" id="IPR009057">
    <property type="entry name" value="Homeodomain-like_sf"/>
</dbReference>
<evidence type="ECO:0000259" key="5">
    <source>
        <dbReference type="PROSITE" id="PS50045"/>
    </source>
</evidence>
<dbReference type="Pfam" id="PF02954">
    <property type="entry name" value="HTH_8"/>
    <property type="match status" value="1"/>
</dbReference>
<accession>A0A348AHZ7</accession>
<keyword evidence="1" id="KW-0547">Nucleotide-binding</keyword>
<dbReference type="CDD" id="cd00009">
    <property type="entry name" value="AAA"/>
    <property type="match status" value="1"/>
</dbReference>
<dbReference type="RefSeq" id="WP_126307558.1">
    <property type="nucleotide sequence ID" value="NZ_AP018449.1"/>
</dbReference>
<dbReference type="Proteomes" id="UP000276437">
    <property type="component" value="Chromosome"/>
</dbReference>
<dbReference type="InterPro" id="IPR002197">
    <property type="entry name" value="HTH_Fis"/>
</dbReference>
<keyword evidence="4" id="KW-0804">Transcription</keyword>
<keyword evidence="2" id="KW-0067">ATP-binding</keyword>
<dbReference type="InterPro" id="IPR027417">
    <property type="entry name" value="P-loop_NTPase"/>
</dbReference>
<organism evidence="6 7">
    <name type="scientific">Methylomusa anaerophila</name>
    <dbReference type="NCBI Taxonomy" id="1930071"/>
    <lineage>
        <taxon>Bacteria</taxon>
        <taxon>Bacillati</taxon>
        <taxon>Bacillota</taxon>
        <taxon>Negativicutes</taxon>
        <taxon>Selenomonadales</taxon>
        <taxon>Sporomusaceae</taxon>
        <taxon>Methylomusa</taxon>
    </lineage>
</organism>
<reference evidence="6 7" key="1">
    <citation type="journal article" date="2018" name="Int. J. Syst. Evol. Microbiol.">
        <title>Methylomusa anaerophila gen. nov., sp. nov., an anaerobic methanol-utilizing bacterium isolated from a microbial fuel cell.</title>
        <authorList>
            <person name="Amano N."/>
            <person name="Yamamuro A."/>
            <person name="Miyahara M."/>
            <person name="Kouzuma A."/>
            <person name="Abe T."/>
            <person name="Watanabe K."/>
        </authorList>
    </citation>
    <scope>NUCLEOTIDE SEQUENCE [LARGE SCALE GENOMIC DNA]</scope>
    <source>
        <strain evidence="6 7">MMFC1</strain>
    </source>
</reference>
<dbReference type="PROSITE" id="PS00676">
    <property type="entry name" value="SIGMA54_INTERACT_2"/>
    <property type="match status" value="1"/>
</dbReference>
<dbReference type="SUPFAM" id="SSF46689">
    <property type="entry name" value="Homeodomain-like"/>
    <property type="match status" value="1"/>
</dbReference>
<dbReference type="EC" id="1.14.14.51" evidence="6"/>
<dbReference type="Gene3D" id="1.10.8.60">
    <property type="match status" value="1"/>
</dbReference>
<dbReference type="Gene3D" id="3.40.50.300">
    <property type="entry name" value="P-loop containing nucleotide triphosphate hydrolases"/>
    <property type="match status" value="1"/>
</dbReference>